<evidence type="ECO:0000313" key="3">
    <source>
        <dbReference type="Proteomes" id="UP001589607"/>
    </source>
</evidence>
<keyword evidence="1" id="KW-0175">Coiled coil</keyword>
<evidence type="ECO:0000256" key="1">
    <source>
        <dbReference type="SAM" id="Coils"/>
    </source>
</evidence>
<name>A0ABV5GJL7_9FLAO</name>
<accession>A0ABV5GJL7</accession>
<dbReference type="RefSeq" id="WP_236458421.1">
    <property type="nucleotide sequence ID" value="NZ_CBCSGE010000016.1"/>
</dbReference>
<protein>
    <recommendedName>
        <fullName evidence="4">Peptidase S74 domain-containing protein</fullName>
    </recommendedName>
</protein>
<sequence>MIGADQSNTTLNSNDGSIELFSPSYSAFFMNAADKHLVYWLGQQDSGMRIDDHGPFKIYKDGVGFVMNFNNNGSVSVGTDLIPTGYKLAVGGKIIAEELKVQLQTAPWPDYVFAKDYKLPSLLEVEKQIKEKGHLENMPSATTVKENGFEVGEMNRLLLEKVEELTLYTIDQQKQLDKQTREIEELKALVNTLVQKNK</sequence>
<evidence type="ECO:0008006" key="4">
    <source>
        <dbReference type="Google" id="ProtNLM"/>
    </source>
</evidence>
<dbReference type="Proteomes" id="UP001589607">
    <property type="component" value="Unassembled WGS sequence"/>
</dbReference>
<comment type="caution">
    <text evidence="2">The sequence shown here is derived from an EMBL/GenBank/DDBJ whole genome shotgun (WGS) entry which is preliminary data.</text>
</comment>
<reference evidence="2 3" key="1">
    <citation type="submission" date="2024-09" db="EMBL/GenBank/DDBJ databases">
        <authorList>
            <person name="Sun Q."/>
            <person name="Mori K."/>
        </authorList>
    </citation>
    <scope>NUCLEOTIDE SEQUENCE [LARGE SCALE GENOMIC DNA]</scope>
    <source>
        <strain evidence="2 3">CECT 7955</strain>
    </source>
</reference>
<gene>
    <name evidence="2" type="ORF">ACFFVF_03545</name>
</gene>
<keyword evidence="3" id="KW-1185">Reference proteome</keyword>
<evidence type="ECO:0000313" key="2">
    <source>
        <dbReference type="EMBL" id="MFB9095576.1"/>
    </source>
</evidence>
<feature type="coiled-coil region" evidence="1">
    <location>
        <begin position="169"/>
        <end position="196"/>
    </location>
</feature>
<proteinExistence type="predicted"/>
<organism evidence="2 3">
    <name type="scientific">Flavobacterium jumunjinense</name>
    <dbReference type="NCBI Taxonomy" id="998845"/>
    <lineage>
        <taxon>Bacteria</taxon>
        <taxon>Pseudomonadati</taxon>
        <taxon>Bacteroidota</taxon>
        <taxon>Flavobacteriia</taxon>
        <taxon>Flavobacteriales</taxon>
        <taxon>Flavobacteriaceae</taxon>
        <taxon>Flavobacterium</taxon>
    </lineage>
</organism>
<dbReference type="EMBL" id="JBHMEY010000008">
    <property type="protein sequence ID" value="MFB9095576.1"/>
    <property type="molecule type" value="Genomic_DNA"/>
</dbReference>